<sequence length="340" mass="37449">MNPPRIVFVGSVNTSRTTLESLLRNHCQVVGVLELASSASRHVSGFAPLADIVEGTNIPSETFEKINEPQVKALVERWQPDLLFVVGLSQLVGEDLLNLPTVGAVGFHPTRLPKGRGRAPYAWLSLGETEAAATFFLMDEGTDSGPILVQEPFEVSANDYASDIEQSIHDAIRRGLDRWLPQLNAGEWAPEPQDHSQATYMGKRTPSDGLIDWQKSATTIASQVRAASRPFPGAYTYLGDSKLIIWRASVAVDCNHHGVAGRVLSFTNESQPLIQTGDGALLVEEFELVSDSLDANKLRIGSQLGYFLENEVHRLRKKVASLEEQLNAVMERLNRRIIKE</sequence>
<protein>
    <submittedName>
        <fullName evidence="4">Bifunctional polymyxin resistance protein ArnA</fullName>
    </submittedName>
</protein>
<dbReference type="Proteomes" id="UP000315750">
    <property type="component" value="Chromosome"/>
</dbReference>
<dbReference type="GO" id="GO:0005829">
    <property type="term" value="C:cytosol"/>
    <property type="evidence" value="ECO:0007669"/>
    <property type="project" value="TreeGrafter"/>
</dbReference>
<keyword evidence="1" id="KW-0175">Coiled coil</keyword>
<dbReference type="KEGG" id="amuc:Pan181_15280"/>
<gene>
    <name evidence="4" type="primary">arnA</name>
    <name evidence="4" type="ORF">Pan181_15280</name>
</gene>
<dbReference type="Gene3D" id="3.40.50.12230">
    <property type="match status" value="1"/>
</dbReference>
<organism evidence="4 5">
    <name type="scientific">Aeoliella mucimassa</name>
    <dbReference type="NCBI Taxonomy" id="2527972"/>
    <lineage>
        <taxon>Bacteria</taxon>
        <taxon>Pseudomonadati</taxon>
        <taxon>Planctomycetota</taxon>
        <taxon>Planctomycetia</taxon>
        <taxon>Pirellulales</taxon>
        <taxon>Lacipirellulaceae</taxon>
        <taxon>Aeoliella</taxon>
    </lineage>
</organism>
<dbReference type="SUPFAM" id="SSF53328">
    <property type="entry name" value="Formyltransferase"/>
    <property type="match status" value="1"/>
</dbReference>
<feature type="domain" description="Formyl transferase N-terminal" evidence="2">
    <location>
        <begin position="5"/>
        <end position="175"/>
    </location>
</feature>
<dbReference type="InterPro" id="IPR005793">
    <property type="entry name" value="Formyl_trans_C"/>
</dbReference>
<dbReference type="CDD" id="cd08702">
    <property type="entry name" value="Arna_FMT_C"/>
    <property type="match status" value="1"/>
</dbReference>
<evidence type="ECO:0000313" key="4">
    <source>
        <dbReference type="EMBL" id="QDU55339.1"/>
    </source>
</evidence>
<evidence type="ECO:0000313" key="5">
    <source>
        <dbReference type="Proteomes" id="UP000315750"/>
    </source>
</evidence>
<keyword evidence="5" id="KW-1185">Reference proteome</keyword>
<dbReference type="InterPro" id="IPR002376">
    <property type="entry name" value="Formyl_transf_N"/>
</dbReference>
<reference evidence="4 5" key="1">
    <citation type="submission" date="2019-02" db="EMBL/GenBank/DDBJ databases">
        <title>Deep-cultivation of Planctomycetes and their phenomic and genomic characterization uncovers novel biology.</title>
        <authorList>
            <person name="Wiegand S."/>
            <person name="Jogler M."/>
            <person name="Boedeker C."/>
            <person name="Pinto D."/>
            <person name="Vollmers J."/>
            <person name="Rivas-Marin E."/>
            <person name="Kohn T."/>
            <person name="Peeters S.H."/>
            <person name="Heuer A."/>
            <person name="Rast P."/>
            <person name="Oberbeckmann S."/>
            <person name="Bunk B."/>
            <person name="Jeske O."/>
            <person name="Meyerdierks A."/>
            <person name="Storesund J.E."/>
            <person name="Kallscheuer N."/>
            <person name="Luecker S."/>
            <person name="Lage O.M."/>
            <person name="Pohl T."/>
            <person name="Merkel B.J."/>
            <person name="Hornburger P."/>
            <person name="Mueller R.-W."/>
            <person name="Bruemmer F."/>
            <person name="Labrenz M."/>
            <person name="Spormann A.M."/>
            <person name="Op den Camp H."/>
            <person name="Overmann J."/>
            <person name="Amann R."/>
            <person name="Jetten M.S.M."/>
            <person name="Mascher T."/>
            <person name="Medema M.H."/>
            <person name="Devos D.P."/>
            <person name="Kaster A.-K."/>
            <person name="Ovreas L."/>
            <person name="Rohde M."/>
            <person name="Galperin M.Y."/>
            <person name="Jogler C."/>
        </authorList>
    </citation>
    <scope>NUCLEOTIDE SEQUENCE [LARGE SCALE GENOMIC DNA]</scope>
    <source>
        <strain evidence="4 5">Pan181</strain>
    </source>
</reference>
<dbReference type="SUPFAM" id="SSF50486">
    <property type="entry name" value="FMT C-terminal domain-like"/>
    <property type="match status" value="1"/>
</dbReference>
<dbReference type="Pfam" id="PF00551">
    <property type="entry name" value="Formyl_trans_N"/>
    <property type="match status" value="1"/>
</dbReference>
<dbReference type="GO" id="GO:0004479">
    <property type="term" value="F:methionyl-tRNA formyltransferase activity"/>
    <property type="evidence" value="ECO:0007669"/>
    <property type="project" value="TreeGrafter"/>
</dbReference>
<dbReference type="InterPro" id="IPR036477">
    <property type="entry name" value="Formyl_transf_N_sf"/>
</dbReference>
<accession>A0A518AKT1</accession>
<evidence type="ECO:0000259" key="3">
    <source>
        <dbReference type="Pfam" id="PF02911"/>
    </source>
</evidence>
<name>A0A518AKT1_9BACT</name>
<dbReference type="PANTHER" id="PTHR11138">
    <property type="entry name" value="METHIONYL-TRNA FORMYLTRANSFERASE"/>
    <property type="match status" value="1"/>
</dbReference>
<feature type="coiled-coil region" evidence="1">
    <location>
        <begin position="305"/>
        <end position="332"/>
    </location>
</feature>
<dbReference type="Pfam" id="PF02911">
    <property type="entry name" value="Formyl_trans_C"/>
    <property type="match status" value="1"/>
</dbReference>
<proteinExistence type="predicted"/>
<dbReference type="PANTHER" id="PTHR11138:SF5">
    <property type="entry name" value="METHIONYL-TRNA FORMYLTRANSFERASE, MITOCHONDRIAL"/>
    <property type="match status" value="1"/>
</dbReference>
<dbReference type="OrthoDB" id="9802815at2"/>
<dbReference type="AlphaFoldDB" id="A0A518AKT1"/>
<dbReference type="InterPro" id="IPR011034">
    <property type="entry name" value="Formyl_transferase-like_C_sf"/>
</dbReference>
<evidence type="ECO:0000259" key="2">
    <source>
        <dbReference type="Pfam" id="PF00551"/>
    </source>
</evidence>
<dbReference type="RefSeq" id="WP_145246209.1">
    <property type="nucleotide sequence ID" value="NZ_CP036278.1"/>
</dbReference>
<feature type="domain" description="Formyl transferase C-terminal" evidence="3">
    <location>
        <begin position="205"/>
        <end position="288"/>
    </location>
</feature>
<dbReference type="EMBL" id="CP036278">
    <property type="protein sequence ID" value="QDU55339.1"/>
    <property type="molecule type" value="Genomic_DNA"/>
</dbReference>
<evidence type="ECO:0000256" key="1">
    <source>
        <dbReference type="SAM" id="Coils"/>
    </source>
</evidence>